<dbReference type="Proteomes" id="UP000547973">
    <property type="component" value="Unassembled WGS sequence"/>
</dbReference>
<dbReference type="AlphaFoldDB" id="A0A7Z0CIJ0"/>
<evidence type="ECO:0000256" key="1">
    <source>
        <dbReference type="SAM" id="MobiDB-lite"/>
    </source>
</evidence>
<proteinExistence type="predicted"/>
<reference evidence="2 3" key="1">
    <citation type="submission" date="2020-07" db="EMBL/GenBank/DDBJ databases">
        <title>Sequencing the genomes of 1000 actinobacteria strains.</title>
        <authorList>
            <person name="Klenk H.-P."/>
        </authorList>
    </citation>
    <scope>NUCLEOTIDE SEQUENCE [LARGE SCALE GENOMIC DNA]</scope>
    <source>
        <strain evidence="2 3">DSM 19970</strain>
    </source>
</reference>
<name>A0A7Z0CIJ0_9MICO</name>
<evidence type="ECO:0000313" key="2">
    <source>
        <dbReference type="EMBL" id="NYI42631.1"/>
    </source>
</evidence>
<keyword evidence="3" id="KW-1185">Reference proteome</keyword>
<organism evidence="2 3">
    <name type="scientific">Demequina lutea</name>
    <dbReference type="NCBI Taxonomy" id="431489"/>
    <lineage>
        <taxon>Bacteria</taxon>
        <taxon>Bacillati</taxon>
        <taxon>Actinomycetota</taxon>
        <taxon>Actinomycetes</taxon>
        <taxon>Micrococcales</taxon>
        <taxon>Demequinaceae</taxon>
        <taxon>Demequina</taxon>
    </lineage>
</organism>
<sequence length="102" mass="11219">MELTDAHAALADAEATAALLAAYMRASGERRMWDEWLAFGETIEWPAPPRLGTAPVWRSCPVVRESLRAVSVDSHLRRQNSQTTPSPSASRYQSYSGSTPLT</sequence>
<feature type="region of interest" description="Disordered" evidence="1">
    <location>
        <begin position="72"/>
        <end position="102"/>
    </location>
</feature>
<feature type="compositionally biased region" description="Polar residues" evidence="1">
    <location>
        <begin position="79"/>
        <end position="102"/>
    </location>
</feature>
<dbReference type="EMBL" id="JACBZO010000001">
    <property type="protein sequence ID" value="NYI42631.1"/>
    <property type="molecule type" value="Genomic_DNA"/>
</dbReference>
<protein>
    <submittedName>
        <fullName evidence="2">Uncharacterized protein</fullName>
    </submittedName>
</protein>
<comment type="caution">
    <text evidence="2">The sequence shown here is derived from an EMBL/GenBank/DDBJ whole genome shotgun (WGS) entry which is preliminary data.</text>
</comment>
<accession>A0A7Z0CIJ0</accession>
<gene>
    <name evidence="2" type="ORF">BKA03_002750</name>
</gene>
<evidence type="ECO:0000313" key="3">
    <source>
        <dbReference type="Proteomes" id="UP000547973"/>
    </source>
</evidence>